<feature type="region of interest" description="Disordered" evidence="1">
    <location>
        <begin position="145"/>
        <end position="227"/>
    </location>
</feature>
<organism evidence="2 3">
    <name type="scientific">Macrostomum lignano</name>
    <dbReference type="NCBI Taxonomy" id="282301"/>
    <lineage>
        <taxon>Eukaryota</taxon>
        <taxon>Metazoa</taxon>
        <taxon>Spiralia</taxon>
        <taxon>Lophotrochozoa</taxon>
        <taxon>Platyhelminthes</taxon>
        <taxon>Rhabditophora</taxon>
        <taxon>Macrostomorpha</taxon>
        <taxon>Macrostomida</taxon>
        <taxon>Macrostomidae</taxon>
        <taxon>Macrostomum</taxon>
    </lineage>
</organism>
<reference evidence="3" key="1">
    <citation type="submission" date="2016-11" db="UniProtKB">
        <authorList>
            <consortium name="WormBaseParasite"/>
        </authorList>
    </citation>
    <scope>IDENTIFICATION</scope>
</reference>
<evidence type="ECO:0000313" key="2">
    <source>
        <dbReference type="Proteomes" id="UP000095280"/>
    </source>
</evidence>
<dbReference type="Proteomes" id="UP000095280">
    <property type="component" value="Unplaced"/>
</dbReference>
<feature type="region of interest" description="Disordered" evidence="1">
    <location>
        <begin position="82"/>
        <end position="107"/>
    </location>
</feature>
<name>A0A1I8JNQ7_9PLAT</name>
<feature type="compositionally biased region" description="Low complexity" evidence="1">
    <location>
        <begin position="191"/>
        <end position="206"/>
    </location>
</feature>
<sequence length="504" mass="53626">MVRPCDSAAWTRPPGSRTSPAGRQRCTMFTPCVAGPPTSAGSRRQAGRRPPSCAKYDDSTSCVGSLKYGVSSRPRAGGACVLAGQRGAPSSGTRRCNSPPRSRAPARADVAVRGLATMGEAGQQCLSGSRGWPVLSELARVSSPGICLTGRGSRGSERAEQPTPTHPSPTSPGLLYKIARPKREAEPAQPPASQQASKFSQSFPQSNSAASHEPGPQGSSKAHQAALSRLNKDKSGYLSLSELKEGCAKIRHHPRAKPRLFSQDGRGRCLRRRICPNRPASALASGVRMAVTALCDTSSAPPWLFCFLKKLAIFVFFFAPPVAAAAAACGRWQVLAVGGALRHHQGGRAATLAAAALLEARVQLLAEVVNLGAALGEAAAGELLVAARTGRLSRHHLQWVPPAEPLGQDVRVRALLRDGLEARLQAVVPHRQRRNGSNPSCRPQQVKYLKLLTSWPRFSLADCPTPREKAGTSIRQPTTSPWWHRLPNRSDSTCHFLACRAAGG</sequence>
<accession>A0A1I8JNQ7</accession>
<dbReference type="WBParaSite" id="snap_masked-unitig_22564-processed-gene-0.1-mRNA-1">
    <property type="protein sequence ID" value="snap_masked-unitig_22564-processed-gene-0.1-mRNA-1"/>
    <property type="gene ID" value="snap_masked-unitig_22564-processed-gene-0.1"/>
</dbReference>
<evidence type="ECO:0000313" key="3">
    <source>
        <dbReference type="WBParaSite" id="snap_masked-unitig_22564-processed-gene-0.1-mRNA-1"/>
    </source>
</evidence>
<proteinExistence type="predicted"/>
<evidence type="ECO:0000256" key="1">
    <source>
        <dbReference type="SAM" id="MobiDB-lite"/>
    </source>
</evidence>
<dbReference type="AlphaFoldDB" id="A0A1I8JNQ7"/>
<keyword evidence="2" id="KW-1185">Reference proteome</keyword>
<protein>
    <submittedName>
        <fullName evidence="3">EF-hand domain-containing protein</fullName>
    </submittedName>
</protein>
<feature type="region of interest" description="Disordered" evidence="1">
    <location>
        <begin position="1"/>
        <end position="53"/>
    </location>
</feature>
<feature type="compositionally biased region" description="Polar residues" evidence="1">
    <location>
        <begin position="88"/>
        <end position="100"/>
    </location>
</feature>